<keyword evidence="2" id="KW-1185">Reference proteome</keyword>
<proteinExistence type="predicted"/>
<dbReference type="Proteomes" id="UP001069090">
    <property type="component" value="Unassembled WGS sequence"/>
</dbReference>
<dbReference type="AlphaFoldDB" id="A0A9J6RQD0"/>
<gene>
    <name evidence="1" type="ORF">O0V09_16320</name>
</gene>
<name>A0A9J6RQD0_9GAMM</name>
<evidence type="ECO:0000313" key="1">
    <source>
        <dbReference type="EMBL" id="MCZ0866779.1"/>
    </source>
</evidence>
<sequence>MNKLIPALVISTLLISPVHAEAEHQHRSDIKDQNMQCEMMAMMSHEKMMAMHEYMQKMQEMMAKIKVEIDPEKRQQLMQVHMQAMQEGMKTMHGGMSKDTVIDKNMTMAKDNPLNMGGMDMMTRMEMMEQRMGMMQMMMGQMMDHESESKKALIHKHKK</sequence>
<comment type="caution">
    <text evidence="1">The sequence shown here is derived from an EMBL/GenBank/DDBJ whole genome shotgun (WGS) entry which is preliminary data.</text>
</comment>
<dbReference type="RefSeq" id="WP_268905291.1">
    <property type="nucleotide sequence ID" value="NZ_JAPTGG010000016.1"/>
</dbReference>
<reference evidence="1 2" key="1">
    <citation type="submission" date="2022-12" db="EMBL/GenBank/DDBJ databases">
        <title>Dasania phycosphaerae sp. nov., isolated from particulate material of the south coast of Korea.</title>
        <authorList>
            <person name="Jiang Y."/>
        </authorList>
    </citation>
    <scope>NUCLEOTIDE SEQUENCE [LARGE SCALE GENOMIC DNA]</scope>
    <source>
        <strain evidence="1 2">GY-19</strain>
    </source>
</reference>
<protein>
    <submittedName>
        <fullName evidence="1">Uncharacterized protein</fullName>
    </submittedName>
</protein>
<dbReference type="EMBL" id="JAPTGG010000016">
    <property type="protein sequence ID" value="MCZ0866779.1"/>
    <property type="molecule type" value="Genomic_DNA"/>
</dbReference>
<organism evidence="1 2">
    <name type="scientific">Dasania phycosphaerae</name>
    <dbReference type="NCBI Taxonomy" id="2950436"/>
    <lineage>
        <taxon>Bacteria</taxon>
        <taxon>Pseudomonadati</taxon>
        <taxon>Pseudomonadota</taxon>
        <taxon>Gammaproteobacteria</taxon>
        <taxon>Cellvibrionales</taxon>
        <taxon>Spongiibacteraceae</taxon>
        <taxon>Dasania</taxon>
    </lineage>
</organism>
<evidence type="ECO:0000313" key="2">
    <source>
        <dbReference type="Proteomes" id="UP001069090"/>
    </source>
</evidence>
<accession>A0A9J6RQD0</accession>